<reference evidence="1 2" key="1">
    <citation type="submission" date="2022-12" db="EMBL/GenBank/DDBJ databases">
        <title>Chromosome-scale assembly of the Ensete ventricosum genome.</title>
        <authorList>
            <person name="Dussert Y."/>
            <person name="Stocks J."/>
            <person name="Wendawek A."/>
            <person name="Woldeyes F."/>
            <person name="Nichols R.A."/>
            <person name="Borrell J.S."/>
        </authorList>
    </citation>
    <scope>NUCLEOTIDE SEQUENCE [LARGE SCALE GENOMIC DNA]</scope>
    <source>
        <strain evidence="2">cv. Maze</strain>
        <tissue evidence="1">Seeds</tissue>
    </source>
</reference>
<proteinExistence type="predicted"/>
<protein>
    <submittedName>
        <fullName evidence="1">Uncharacterized protein</fullName>
    </submittedName>
</protein>
<dbReference type="Proteomes" id="UP001222027">
    <property type="component" value="Unassembled WGS sequence"/>
</dbReference>
<organism evidence="1 2">
    <name type="scientific">Ensete ventricosum</name>
    <name type="common">Abyssinian banana</name>
    <name type="synonym">Musa ensete</name>
    <dbReference type="NCBI Taxonomy" id="4639"/>
    <lineage>
        <taxon>Eukaryota</taxon>
        <taxon>Viridiplantae</taxon>
        <taxon>Streptophyta</taxon>
        <taxon>Embryophyta</taxon>
        <taxon>Tracheophyta</taxon>
        <taxon>Spermatophyta</taxon>
        <taxon>Magnoliopsida</taxon>
        <taxon>Liliopsida</taxon>
        <taxon>Zingiberales</taxon>
        <taxon>Musaceae</taxon>
        <taxon>Ensete</taxon>
    </lineage>
</organism>
<keyword evidence="2" id="KW-1185">Reference proteome</keyword>
<dbReference type="AlphaFoldDB" id="A0AAV8PW34"/>
<accession>A0AAV8PW34</accession>
<gene>
    <name evidence="1" type="ORF">OPV22_032683</name>
</gene>
<comment type="caution">
    <text evidence="1">The sequence shown here is derived from an EMBL/GenBank/DDBJ whole genome shotgun (WGS) entry which is preliminary data.</text>
</comment>
<evidence type="ECO:0000313" key="2">
    <source>
        <dbReference type="Proteomes" id="UP001222027"/>
    </source>
</evidence>
<sequence length="121" mass="14608">MTKNPRATRGTRSRSSRTLPYPVLWLFELRRALLSNGERQVDWLKYMGSCFIRIKQATNYEIHHGFQRITFCNLLERNLFWLPKQEFQPWCSQQLLHLYKLTFNMVQPVISFLHTSVKMSW</sequence>
<evidence type="ECO:0000313" key="1">
    <source>
        <dbReference type="EMBL" id="KAJ8459757.1"/>
    </source>
</evidence>
<name>A0AAV8PW34_ENSVE</name>
<dbReference type="EMBL" id="JAQQAF010000009">
    <property type="protein sequence ID" value="KAJ8459757.1"/>
    <property type="molecule type" value="Genomic_DNA"/>
</dbReference>